<dbReference type="AlphaFoldDB" id="A0A3B1A249"/>
<organism evidence="1">
    <name type="scientific">hydrothermal vent metagenome</name>
    <dbReference type="NCBI Taxonomy" id="652676"/>
    <lineage>
        <taxon>unclassified sequences</taxon>
        <taxon>metagenomes</taxon>
        <taxon>ecological metagenomes</taxon>
    </lineage>
</organism>
<dbReference type="EMBL" id="UOFT01000023">
    <property type="protein sequence ID" value="VAW92259.1"/>
    <property type="molecule type" value="Genomic_DNA"/>
</dbReference>
<evidence type="ECO:0000313" key="1">
    <source>
        <dbReference type="EMBL" id="VAW92259.1"/>
    </source>
</evidence>
<accession>A0A3B1A249</accession>
<proteinExistence type="predicted"/>
<sequence>MSGIFVVLVNGESQIEYDRGKSLPAKQLEFLDKMDSKMAQGIVLSGNTIAAPDMVQRAQFVSMQLIAALIDSNDQLIAATCAYLANRLPDLKQLKVDENYNFDLVFDEEYKNKVQVAFNANDLKSSLVH</sequence>
<name>A0A3B1A249_9ZZZZ</name>
<reference evidence="1" key="1">
    <citation type="submission" date="2018-06" db="EMBL/GenBank/DDBJ databases">
        <authorList>
            <person name="Zhirakovskaya E."/>
        </authorList>
    </citation>
    <scope>NUCLEOTIDE SEQUENCE</scope>
</reference>
<protein>
    <submittedName>
        <fullName evidence="1">Uncharacterized protein</fullName>
    </submittedName>
</protein>
<gene>
    <name evidence="1" type="ORF">MNBD_GAMMA23-291</name>
</gene>